<feature type="compositionally biased region" description="Polar residues" evidence="2">
    <location>
        <begin position="84"/>
        <end position="93"/>
    </location>
</feature>
<comment type="caution">
    <text evidence="4">The sequence shown here is derived from an EMBL/GenBank/DDBJ whole genome shotgun (WGS) entry which is preliminary data.</text>
</comment>
<dbReference type="PANTHER" id="PTHR48027">
    <property type="entry name" value="HETEROGENEOUS NUCLEAR RIBONUCLEOPROTEIN 87F-RELATED"/>
    <property type="match status" value="1"/>
</dbReference>
<dbReference type="Proteomes" id="UP000178492">
    <property type="component" value="Unassembled WGS sequence"/>
</dbReference>
<gene>
    <name evidence="4" type="ORF">A3D81_01790</name>
</gene>
<dbReference type="Pfam" id="PF00076">
    <property type="entry name" value="RRM_1"/>
    <property type="match status" value="1"/>
</dbReference>
<dbReference type="InterPro" id="IPR035979">
    <property type="entry name" value="RBD_domain_sf"/>
</dbReference>
<evidence type="ECO:0000256" key="2">
    <source>
        <dbReference type="SAM" id="MobiDB-lite"/>
    </source>
</evidence>
<evidence type="ECO:0000313" key="5">
    <source>
        <dbReference type="Proteomes" id="UP000178492"/>
    </source>
</evidence>
<dbReference type="EMBL" id="MFBE01000030">
    <property type="protein sequence ID" value="OGD90850.1"/>
    <property type="molecule type" value="Genomic_DNA"/>
</dbReference>
<dbReference type="InterPro" id="IPR052462">
    <property type="entry name" value="SLIRP/GR-RBP-like"/>
</dbReference>
<dbReference type="STRING" id="1797715.A3D81_01790"/>
<keyword evidence="1" id="KW-0694">RNA-binding</keyword>
<accession>A0A1F5GG95</accession>
<sequence>MAKKLFVGSLSYGVTGAQVEDLFSKVGKVESCNLITDKFSGQSKGFAFVEMSTDEEADKAIAKFNNFELDGRKIVVNEARPQENRNQGQSRGNFRSKRW</sequence>
<evidence type="ECO:0000259" key="3">
    <source>
        <dbReference type="PROSITE" id="PS50102"/>
    </source>
</evidence>
<dbReference type="CDD" id="cd21608">
    <property type="entry name" value="RRM2_NsCP33_like"/>
    <property type="match status" value="1"/>
</dbReference>
<evidence type="ECO:0000256" key="1">
    <source>
        <dbReference type="ARBA" id="ARBA00022884"/>
    </source>
</evidence>
<dbReference type="SUPFAM" id="SSF54928">
    <property type="entry name" value="RNA-binding domain, RBD"/>
    <property type="match status" value="1"/>
</dbReference>
<feature type="domain" description="RRM" evidence="3">
    <location>
        <begin position="3"/>
        <end position="81"/>
    </location>
</feature>
<protein>
    <recommendedName>
        <fullName evidence="3">RRM domain-containing protein</fullName>
    </recommendedName>
</protein>
<dbReference type="InterPro" id="IPR048289">
    <property type="entry name" value="RRM2_NsCP33-like"/>
</dbReference>
<dbReference type="AlphaFoldDB" id="A0A1F5GG95"/>
<dbReference type="GO" id="GO:0003723">
    <property type="term" value="F:RNA binding"/>
    <property type="evidence" value="ECO:0007669"/>
    <property type="project" value="UniProtKB-KW"/>
</dbReference>
<dbReference type="InterPro" id="IPR000504">
    <property type="entry name" value="RRM_dom"/>
</dbReference>
<feature type="region of interest" description="Disordered" evidence="2">
    <location>
        <begin position="78"/>
        <end position="99"/>
    </location>
</feature>
<organism evidence="4 5">
    <name type="scientific">Candidatus Curtissbacteria bacterium RIFCSPHIGHO2_02_FULL_40_17</name>
    <dbReference type="NCBI Taxonomy" id="1797715"/>
    <lineage>
        <taxon>Bacteria</taxon>
        <taxon>Candidatus Curtissiibacteriota</taxon>
    </lineage>
</organism>
<dbReference type="Gene3D" id="3.30.70.330">
    <property type="match status" value="1"/>
</dbReference>
<dbReference type="PROSITE" id="PS50102">
    <property type="entry name" value="RRM"/>
    <property type="match status" value="1"/>
</dbReference>
<evidence type="ECO:0000313" key="4">
    <source>
        <dbReference type="EMBL" id="OGD90850.1"/>
    </source>
</evidence>
<reference evidence="4 5" key="1">
    <citation type="journal article" date="2016" name="Nat. Commun.">
        <title>Thousands of microbial genomes shed light on interconnected biogeochemical processes in an aquifer system.</title>
        <authorList>
            <person name="Anantharaman K."/>
            <person name="Brown C.T."/>
            <person name="Hug L.A."/>
            <person name="Sharon I."/>
            <person name="Castelle C.J."/>
            <person name="Probst A.J."/>
            <person name="Thomas B.C."/>
            <person name="Singh A."/>
            <person name="Wilkins M.J."/>
            <person name="Karaoz U."/>
            <person name="Brodie E.L."/>
            <person name="Williams K.H."/>
            <person name="Hubbard S.S."/>
            <person name="Banfield J.F."/>
        </authorList>
    </citation>
    <scope>NUCLEOTIDE SEQUENCE [LARGE SCALE GENOMIC DNA]</scope>
</reference>
<dbReference type="InterPro" id="IPR012677">
    <property type="entry name" value="Nucleotide-bd_a/b_plait_sf"/>
</dbReference>
<dbReference type="SMART" id="SM00360">
    <property type="entry name" value="RRM"/>
    <property type="match status" value="1"/>
</dbReference>
<proteinExistence type="predicted"/>
<name>A0A1F5GG95_9BACT</name>